<sequence>MKIFSNSRQSSRRRINKGIKDLADIQKRKSREIVSAHCKSTETSHYDTNLNKISKLNIFNTYPLWTRKIFPQIIASLPGIISTAGPSKVLKEVTVNHVHKTYLKNIWTLVYTNVSAQELVSDRVT</sequence>
<dbReference type="EMBL" id="HACG01032908">
    <property type="protein sequence ID" value="CEK79773.1"/>
    <property type="molecule type" value="Transcribed_RNA"/>
</dbReference>
<protein>
    <submittedName>
        <fullName evidence="1">Uncharacterized protein</fullName>
    </submittedName>
</protein>
<organism evidence="1">
    <name type="scientific">Arion vulgaris</name>
    <dbReference type="NCBI Taxonomy" id="1028688"/>
    <lineage>
        <taxon>Eukaryota</taxon>
        <taxon>Metazoa</taxon>
        <taxon>Spiralia</taxon>
        <taxon>Lophotrochozoa</taxon>
        <taxon>Mollusca</taxon>
        <taxon>Gastropoda</taxon>
        <taxon>Heterobranchia</taxon>
        <taxon>Euthyneura</taxon>
        <taxon>Panpulmonata</taxon>
        <taxon>Eupulmonata</taxon>
        <taxon>Stylommatophora</taxon>
        <taxon>Helicina</taxon>
        <taxon>Arionoidea</taxon>
        <taxon>Arionidae</taxon>
        <taxon>Arion</taxon>
    </lineage>
</organism>
<dbReference type="AlphaFoldDB" id="A0A0B7AG53"/>
<reference evidence="1" key="1">
    <citation type="submission" date="2014-12" db="EMBL/GenBank/DDBJ databases">
        <title>Insight into the proteome of Arion vulgaris.</title>
        <authorList>
            <person name="Aradska J."/>
            <person name="Bulat T."/>
            <person name="Smidak R."/>
            <person name="Sarate P."/>
            <person name="Gangsoo J."/>
            <person name="Sialana F."/>
            <person name="Bilban M."/>
            <person name="Lubec G."/>
        </authorList>
    </citation>
    <scope>NUCLEOTIDE SEQUENCE</scope>
    <source>
        <tissue evidence="1">Skin</tissue>
    </source>
</reference>
<name>A0A0B7AG53_9EUPU</name>
<evidence type="ECO:0000313" key="1">
    <source>
        <dbReference type="EMBL" id="CEK79773.1"/>
    </source>
</evidence>
<proteinExistence type="predicted"/>
<gene>
    <name evidence="1" type="primary">ORF117396</name>
</gene>
<accession>A0A0B7AG53</accession>